<dbReference type="Pfam" id="PF04326">
    <property type="entry name" value="SLFN_AlbA_2"/>
    <property type="match status" value="1"/>
</dbReference>
<dbReference type="InterPro" id="IPR038461">
    <property type="entry name" value="Schlafen_AlbA_2_dom_sf"/>
</dbReference>
<dbReference type="SUPFAM" id="SSF46785">
    <property type="entry name" value="Winged helix' DNA-binding domain"/>
    <property type="match status" value="2"/>
</dbReference>
<keyword evidence="2" id="KW-0804">Transcription</keyword>
<dbReference type="Gene3D" id="3.30.565.60">
    <property type="match status" value="1"/>
</dbReference>
<dbReference type="GO" id="GO:0006355">
    <property type="term" value="P:regulation of DNA-templated transcription"/>
    <property type="evidence" value="ECO:0007669"/>
    <property type="project" value="InterPro"/>
</dbReference>
<dbReference type="Pfam" id="PF13749">
    <property type="entry name" value="HATPase_c_4"/>
    <property type="match status" value="1"/>
</dbReference>
<dbReference type="InterPro" id="IPR007421">
    <property type="entry name" value="Schlafen_AlbA_2_dom"/>
</dbReference>
<dbReference type="Gene3D" id="1.10.10.10">
    <property type="entry name" value="Winged helix-like DNA-binding domain superfamily/Winged helix DNA-binding domain"/>
    <property type="match status" value="2"/>
</dbReference>
<evidence type="ECO:0000313" key="4">
    <source>
        <dbReference type="EMBL" id="CCB91124.1"/>
    </source>
</evidence>
<reference evidence="4" key="1">
    <citation type="submission" date="2011-05" db="EMBL/GenBank/DDBJ databases">
        <title>Unity in variety -- the pan-genome of the Chlamydiae.</title>
        <authorList>
            <person name="Collingro A."/>
            <person name="Tischler P."/>
            <person name="Weinmaier T."/>
            <person name="Penz T."/>
            <person name="Heinz E."/>
            <person name="Brunham R.C."/>
            <person name="Read T.D."/>
            <person name="Bavoil P.M."/>
            <person name="Sachse K."/>
            <person name="Kahane S."/>
            <person name="Friedman M.G."/>
            <person name="Rattei T."/>
            <person name="Myers G.S.A."/>
            <person name="Horn M."/>
        </authorList>
    </citation>
    <scope>NUCLEOTIDE SEQUENCE</scope>
    <source>
        <strain evidence="4">2032/99</strain>
    </source>
</reference>
<dbReference type="Pfam" id="PF04703">
    <property type="entry name" value="FaeA"/>
    <property type="match status" value="1"/>
</dbReference>
<dbReference type="InterPro" id="IPR038475">
    <property type="entry name" value="RecG_C_sf"/>
</dbReference>
<feature type="domain" description="Schlafen AlbA-2" evidence="3">
    <location>
        <begin position="17"/>
        <end position="121"/>
    </location>
</feature>
<gene>
    <name evidence="4" type="ORF">WCH_CV17490</name>
</gene>
<proteinExistence type="predicted"/>
<dbReference type="Gene3D" id="3.30.950.30">
    <property type="entry name" value="Schlafen, AAA domain"/>
    <property type="match status" value="1"/>
</dbReference>
<protein>
    <submittedName>
        <fullName evidence="4">Putative transcriptional regulator</fullName>
    </submittedName>
</protein>
<evidence type="ECO:0000259" key="3">
    <source>
        <dbReference type="Pfam" id="PF04326"/>
    </source>
</evidence>
<dbReference type="AlphaFoldDB" id="F8LCB0"/>
<evidence type="ECO:0000256" key="1">
    <source>
        <dbReference type="ARBA" id="ARBA00023015"/>
    </source>
</evidence>
<dbReference type="PANTHER" id="PTHR30595">
    <property type="entry name" value="GLPR-RELATED TRANSCRIPTIONAL REPRESSOR"/>
    <property type="match status" value="1"/>
</dbReference>
<dbReference type="PANTHER" id="PTHR30595:SF6">
    <property type="entry name" value="SCHLAFEN ALBA-2 DOMAIN-CONTAINING PROTEIN"/>
    <property type="match status" value="1"/>
</dbReference>
<dbReference type="InterPro" id="IPR006793">
    <property type="entry name" value="FaeA"/>
</dbReference>
<dbReference type="InterPro" id="IPR036388">
    <property type="entry name" value="WH-like_DNA-bd_sf"/>
</dbReference>
<dbReference type="EMBL" id="FR872650">
    <property type="protein sequence ID" value="CCB91124.1"/>
    <property type="molecule type" value="Genomic_DNA"/>
</dbReference>
<organism evidence="4">
    <name type="scientific">Waddlia chondrophila 2032/99</name>
    <dbReference type="NCBI Taxonomy" id="765953"/>
    <lineage>
        <taxon>Bacteria</taxon>
        <taxon>Pseudomonadati</taxon>
        <taxon>Chlamydiota</taxon>
        <taxon>Chlamydiia</taxon>
        <taxon>Parachlamydiales</taxon>
        <taxon>Waddliaceae</taxon>
        <taxon>Waddlia</taxon>
    </lineage>
</organism>
<keyword evidence="1" id="KW-0805">Transcription regulation</keyword>
<evidence type="ECO:0000256" key="2">
    <source>
        <dbReference type="ARBA" id="ARBA00023163"/>
    </source>
</evidence>
<name>F8LCB0_9BACT</name>
<dbReference type="InterPro" id="IPR036390">
    <property type="entry name" value="WH_DNA-bd_sf"/>
</dbReference>
<accession>F8LCB0</accession>
<sequence>MTTTIPKKIYELISAGETITTEFKSDVKGLSDRDLVAAVVALANTEGGSVFLGIEDNGKITGLNQKHQQTTGIPPLIANKTTPSLNVEVQKYEQDGVFIAHIQVSKSHTITATTDGLILRRKLKHDGTPESVPFYPHEFTQRQSSLGLVDPSSTPILSLTVEALNALERQRIREAIRRYGGDSSLLDLDDSEFDGALGFVVTHEGIKRPTLAGLLFLGTEELISVHVPANEVAFQVLEDTDVRVNEFFRKPLLRTFEEVERLFAARVTEREFQVGLFRVPIPNFDKRAFREAFVNALVHRDYSRLAAVHVRIDDSGLTISNPGGFVEGVNLSNLLVTEPRSRNPRLADITKRIGLCERTGRGIDRIYQGLLRYGRPAPDYARSTSSSVILRMHDGEGDLDFLELVLKEEERTGRAMPIDSLIILSRLKQERRLKTVDLARSTQKSEYETRVSLEKLVESGLIEAHGNGRGRSYTLSARLYTKTGEKSGYIRQAGFDLLQQEQMVINYIKQNNSIKRAEVAELCRISPFQATRLLSKLKDEGKVYPKGKGKGTVYKLSD</sequence>